<protein>
    <submittedName>
        <fullName evidence="1">Uncharacterized protein</fullName>
    </submittedName>
</protein>
<proteinExistence type="predicted"/>
<dbReference type="EMBL" id="DAAUQX010000049">
    <property type="protein sequence ID" value="HAF2129996.1"/>
    <property type="molecule type" value="Genomic_DNA"/>
</dbReference>
<reference evidence="1" key="1">
    <citation type="journal article" date="2018" name="Genome Biol.">
        <title>SKESA: strategic k-mer extension for scrupulous assemblies.</title>
        <authorList>
            <person name="Souvorov A."/>
            <person name="Agarwala R."/>
            <person name="Lipman D.J."/>
        </authorList>
    </citation>
    <scope>NUCLEOTIDE SEQUENCE</scope>
    <source>
        <strain evidence="1">MA.CK_00/00001968</strain>
    </source>
</reference>
<evidence type="ECO:0000313" key="1">
    <source>
        <dbReference type="EMBL" id="HAF2129996.1"/>
    </source>
</evidence>
<comment type="caution">
    <text evidence="1">The sequence shown here is derived from an EMBL/GenBank/DDBJ whole genome shotgun (WGS) entry which is preliminary data.</text>
</comment>
<dbReference type="AlphaFoldDB" id="A0A743P8U4"/>
<organism evidence="1">
    <name type="scientific">Salmonella enterica</name>
    <name type="common">Salmonella choleraesuis</name>
    <dbReference type="NCBI Taxonomy" id="28901"/>
    <lineage>
        <taxon>Bacteria</taxon>
        <taxon>Pseudomonadati</taxon>
        <taxon>Pseudomonadota</taxon>
        <taxon>Gammaproteobacteria</taxon>
        <taxon>Enterobacterales</taxon>
        <taxon>Enterobacteriaceae</taxon>
        <taxon>Salmonella</taxon>
    </lineage>
</organism>
<name>A0A743P8U4_SALER</name>
<gene>
    <name evidence="1" type="ORF">G9F27_004254</name>
</gene>
<accession>A0A743P8U4</accession>
<reference evidence="1" key="2">
    <citation type="submission" date="2020-02" db="EMBL/GenBank/DDBJ databases">
        <authorList>
            <consortium name="NCBI Pathogen Detection Project"/>
        </authorList>
    </citation>
    <scope>NUCLEOTIDE SEQUENCE</scope>
    <source>
        <strain evidence="1">MA.CK_00/00001968</strain>
    </source>
</reference>
<sequence length="136" mass="15764">MLSSIVDEPRLIDKKIFRGFSLSAVRECSRQTAKSTRRKSNRIHQLLNSSRYARNYGHFGHGRRYPLDSVPKLIFELRGFFATFWRARCDHYGHTPIRSPAAGDLHRHFDDAASVLPRFVLAGKVWSFPPHPRQFA</sequence>